<feature type="transmembrane region" description="Helical" evidence="1">
    <location>
        <begin position="384"/>
        <end position="417"/>
    </location>
</feature>
<feature type="transmembrane region" description="Helical" evidence="1">
    <location>
        <begin position="61"/>
        <end position="82"/>
    </location>
</feature>
<sequence length="454" mass="48283">MAVPLPAAARATPKLWPLLWPLFLELALGMAVGLVATALAARVSDGAAGAFALTNQLQATLFIVFRVIGAGIGVVITQALGSGQRGAADALARAALGASSWIGLGCALAAWAGARPLLGLLQAPAELLPLALPFLQWLAPGLLLDAWNASMGSVMRAHLRARDTLAVLIVMNALQLGLALAWMPAYGLVGFAWALIASRFLALLLHSLLWAQRLDLRPRWADWWQWRKPEVAAMLHIGLPGAAENIAWRLAFMVSVAVTAQMGSQALAVHAYVMQLMHFILLGGLAIGLSMEILIGHLIGAGQLREANRLLRRSLALGLASAVAVSGAAALAGPWLLAAFTRDEQITALALTLLWWTVLLEPGRTFNLVVINALRAAGDAKYPVAVGAVSMALVLAGGSWLLGLHLGFGLVGVWIAYAADEWLRGLLMWRRWATLAWVPTARAARRRLRGLQRA</sequence>
<gene>
    <name evidence="2" type="ORF">I7X39_08305</name>
</gene>
<feature type="transmembrane region" description="Helical" evidence="1">
    <location>
        <begin position="18"/>
        <end position="41"/>
    </location>
</feature>
<dbReference type="Pfam" id="PF01554">
    <property type="entry name" value="MatE"/>
    <property type="match status" value="2"/>
</dbReference>
<keyword evidence="3" id="KW-1185">Reference proteome</keyword>
<dbReference type="InterPro" id="IPR002528">
    <property type="entry name" value="MATE_fam"/>
</dbReference>
<keyword evidence="1" id="KW-1133">Transmembrane helix</keyword>
<comment type="caution">
    <text evidence="2">The sequence shown here is derived from an EMBL/GenBank/DDBJ whole genome shotgun (WGS) entry which is preliminary data.</text>
</comment>
<protein>
    <submittedName>
        <fullName evidence="2">MATE family efflux transporter</fullName>
    </submittedName>
</protein>
<dbReference type="PANTHER" id="PTHR42925:SF1">
    <property type="entry name" value="VIRULENCE FACTOR MVIN"/>
    <property type="match status" value="1"/>
</dbReference>
<evidence type="ECO:0000313" key="2">
    <source>
        <dbReference type="EMBL" id="MBH9576905.1"/>
    </source>
</evidence>
<accession>A0A931NHV2</accession>
<feature type="transmembrane region" description="Helical" evidence="1">
    <location>
        <begin position="314"/>
        <end position="340"/>
    </location>
</feature>
<feature type="transmembrane region" description="Helical" evidence="1">
    <location>
        <begin position="279"/>
        <end position="302"/>
    </location>
</feature>
<keyword evidence="1" id="KW-0812">Transmembrane</keyword>
<dbReference type="Proteomes" id="UP000613266">
    <property type="component" value="Unassembled WGS sequence"/>
</dbReference>
<dbReference type="CDD" id="cd13134">
    <property type="entry name" value="MATE_like_8"/>
    <property type="match status" value="1"/>
</dbReference>
<feature type="transmembrane region" description="Helical" evidence="1">
    <location>
        <begin position="94"/>
        <end position="114"/>
    </location>
</feature>
<feature type="transmembrane region" description="Helical" evidence="1">
    <location>
        <begin position="346"/>
        <end position="363"/>
    </location>
</feature>
<dbReference type="AlphaFoldDB" id="A0A931NHV2"/>
<dbReference type="GO" id="GO:0016020">
    <property type="term" value="C:membrane"/>
    <property type="evidence" value="ECO:0007669"/>
    <property type="project" value="InterPro"/>
</dbReference>
<dbReference type="GO" id="GO:0042910">
    <property type="term" value="F:xenobiotic transmembrane transporter activity"/>
    <property type="evidence" value="ECO:0007669"/>
    <property type="project" value="InterPro"/>
</dbReference>
<dbReference type="GO" id="GO:0015297">
    <property type="term" value="F:antiporter activity"/>
    <property type="evidence" value="ECO:0007669"/>
    <property type="project" value="InterPro"/>
</dbReference>
<feature type="transmembrane region" description="Helical" evidence="1">
    <location>
        <begin position="250"/>
        <end position="273"/>
    </location>
</feature>
<dbReference type="InterPro" id="IPR047135">
    <property type="entry name" value="YsiQ"/>
</dbReference>
<evidence type="ECO:0000313" key="3">
    <source>
        <dbReference type="Proteomes" id="UP000613266"/>
    </source>
</evidence>
<name>A0A931NHV2_9BURK</name>
<dbReference type="PANTHER" id="PTHR42925">
    <property type="entry name" value="MULTIDRUG AND TOXIN EFFLUX PROTEIN MATE FAMILY"/>
    <property type="match status" value="1"/>
</dbReference>
<evidence type="ECO:0000256" key="1">
    <source>
        <dbReference type="SAM" id="Phobius"/>
    </source>
</evidence>
<feature type="transmembrane region" description="Helical" evidence="1">
    <location>
        <begin position="191"/>
        <end position="211"/>
    </location>
</feature>
<dbReference type="RefSeq" id="WP_198110511.1">
    <property type="nucleotide sequence ID" value="NZ_JAEDAK010000004.1"/>
</dbReference>
<dbReference type="EMBL" id="JAEDAK010000004">
    <property type="protein sequence ID" value="MBH9576905.1"/>
    <property type="molecule type" value="Genomic_DNA"/>
</dbReference>
<keyword evidence="1" id="KW-0472">Membrane</keyword>
<reference evidence="2" key="1">
    <citation type="submission" date="2020-12" db="EMBL/GenBank/DDBJ databases">
        <title>The genome sequence of Inhella sp. 1Y17.</title>
        <authorList>
            <person name="Liu Y."/>
        </authorList>
    </citation>
    <scope>NUCLEOTIDE SEQUENCE</scope>
    <source>
        <strain evidence="2">1Y17</strain>
    </source>
</reference>
<proteinExistence type="predicted"/>
<organism evidence="2 3">
    <name type="scientific">Inhella proteolytica</name>
    <dbReference type="NCBI Taxonomy" id="2795029"/>
    <lineage>
        <taxon>Bacteria</taxon>
        <taxon>Pseudomonadati</taxon>
        <taxon>Pseudomonadota</taxon>
        <taxon>Betaproteobacteria</taxon>
        <taxon>Burkholderiales</taxon>
        <taxon>Sphaerotilaceae</taxon>
        <taxon>Inhella</taxon>
    </lineage>
</organism>
<feature type="transmembrane region" description="Helical" evidence="1">
    <location>
        <begin position="165"/>
        <end position="185"/>
    </location>
</feature>